<dbReference type="GO" id="GO:0016020">
    <property type="term" value="C:membrane"/>
    <property type="evidence" value="ECO:0007669"/>
    <property type="project" value="UniProtKB-SubCell"/>
</dbReference>
<accession>A0A4C1V4N9</accession>
<feature type="transmembrane region" description="Helical" evidence="5">
    <location>
        <begin position="102"/>
        <end position="125"/>
    </location>
</feature>
<keyword evidence="2 5" id="KW-0812">Transmembrane</keyword>
<evidence type="ECO:0000256" key="4">
    <source>
        <dbReference type="ARBA" id="ARBA00023136"/>
    </source>
</evidence>
<dbReference type="InterPro" id="IPR020846">
    <property type="entry name" value="MFS_dom"/>
</dbReference>
<evidence type="ECO:0000313" key="7">
    <source>
        <dbReference type="EMBL" id="GBP33783.1"/>
    </source>
</evidence>
<evidence type="ECO:0000256" key="5">
    <source>
        <dbReference type="SAM" id="Phobius"/>
    </source>
</evidence>
<feature type="transmembrane region" description="Helical" evidence="5">
    <location>
        <begin position="65"/>
        <end position="82"/>
    </location>
</feature>
<keyword evidence="7" id="KW-0762">Sugar transport</keyword>
<gene>
    <name evidence="7" type="primary">SLC2A8</name>
    <name evidence="7" type="ORF">EVAR_25384_1</name>
</gene>
<feature type="transmembrane region" description="Helical" evidence="5">
    <location>
        <begin position="163"/>
        <end position="182"/>
    </location>
</feature>
<feature type="transmembrane region" description="Helical" evidence="5">
    <location>
        <begin position="137"/>
        <end position="156"/>
    </location>
</feature>
<feature type="domain" description="Major facilitator superfamily (MFS) profile" evidence="6">
    <location>
        <begin position="1"/>
        <end position="228"/>
    </location>
</feature>
<dbReference type="AlphaFoldDB" id="A0A4C1V4N9"/>
<comment type="caution">
    <text evidence="7">The sequence shown here is derived from an EMBL/GenBank/DDBJ whole genome shotgun (WGS) entry which is preliminary data.</text>
</comment>
<dbReference type="InterPro" id="IPR005828">
    <property type="entry name" value="MFS_sugar_transport-like"/>
</dbReference>
<evidence type="ECO:0000259" key="6">
    <source>
        <dbReference type="PROSITE" id="PS50850"/>
    </source>
</evidence>
<evidence type="ECO:0000256" key="2">
    <source>
        <dbReference type="ARBA" id="ARBA00022692"/>
    </source>
</evidence>
<evidence type="ECO:0000313" key="8">
    <source>
        <dbReference type="Proteomes" id="UP000299102"/>
    </source>
</evidence>
<dbReference type="Proteomes" id="UP000299102">
    <property type="component" value="Unassembled WGS sequence"/>
</dbReference>
<dbReference type="Gene3D" id="1.20.1250.20">
    <property type="entry name" value="MFS general substrate transporter like domains"/>
    <property type="match status" value="1"/>
</dbReference>
<keyword evidence="3 5" id="KW-1133">Transmembrane helix</keyword>
<comment type="subcellular location">
    <subcellularLocation>
        <location evidence="1">Membrane</location>
        <topology evidence="1">Multi-pass membrane protein</topology>
    </subcellularLocation>
</comment>
<dbReference type="Pfam" id="PF00083">
    <property type="entry name" value="Sugar_tr"/>
    <property type="match status" value="1"/>
</dbReference>
<reference evidence="7 8" key="1">
    <citation type="journal article" date="2019" name="Commun. Biol.">
        <title>The bagworm genome reveals a unique fibroin gene that provides high tensile strength.</title>
        <authorList>
            <person name="Kono N."/>
            <person name="Nakamura H."/>
            <person name="Ohtoshi R."/>
            <person name="Tomita M."/>
            <person name="Numata K."/>
            <person name="Arakawa K."/>
        </authorList>
    </citation>
    <scope>NUCLEOTIDE SEQUENCE [LARGE SCALE GENOMIC DNA]</scope>
</reference>
<sequence length="228" mass="25249">MPVLNFGMLMGWPSPMTAVLQSPDGPAPEPISDEVISWMGSITFFPPIFCGILVGNLADKFGRKFGTLLTSLMLVRSFLLLWSRPLFQISWGVTLFSLRPWALLTSRAVAGLACAGCYVVTPLYLKEVASDDVRGALGSLFILFQNMGYLVVYIAGDMISFDAVMWLCTAVPLVHMLVFLAMPETPAFLVKTGKREVRSGQISYTVNTPAHTNHMIEKVERFLENMLF</sequence>
<evidence type="ECO:0000256" key="1">
    <source>
        <dbReference type="ARBA" id="ARBA00004141"/>
    </source>
</evidence>
<dbReference type="STRING" id="151549.A0A4C1V4N9"/>
<dbReference type="SUPFAM" id="SSF103473">
    <property type="entry name" value="MFS general substrate transporter"/>
    <property type="match status" value="1"/>
</dbReference>
<protein>
    <submittedName>
        <fullName evidence="7">Solute carrier family 2, facilitated glucose transporter member 8</fullName>
    </submittedName>
</protein>
<dbReference type="InterPro" id="IPR050549">
    <property type="entry name" value="MFS_Trehalose_Transporter"/>
</dbReference>
<dbReference type="PROSITE" id="PS50850">
    <property type="entry name" value="MFS"/>
    <property type="match status" value="1"/>
</dbReference>
<keyword evidence="4 5" id="KW-0472">Membrane</keyword>
<dbReference type="InterPro" id="IPR005829">
    <property type="entry name" value="Sugar_transporter_CS"/>
</dbReference>
<dbReference type="InterPro" id="IPR036259">
    <property type="entry name" value="MFS_trans_sf"/>
</dbReference>
<dbReference type="GO" id="GO:0022857">
    <property type="term" value="F:transmembrane transporter activity"/>
    <property type="evidence" value="ECO:0007669"/>
    <property type="project" value="InterPro"/>
</dbReference>
<dbReference type="PANTHER" id="PTHR48021">
    <property type="match status" value="1"/>
</dbReference>
<dbReference type="PROSITE" id="PS00216">
    <property type="entry name" value="SUGAR_TRANSPORT_1"/>
    <property type="match status" value="1"/>
</dbReference>
<dbReference type="PANTHER" id="PTHR48021:SF1">
    <property type="entry name" value="GH07001P-RELATED"/>
    <property type="match status" value="1"/>
</dbReference>
<dbReference type="EMBL" id="BGZK01000279">
    <property type="protein sequence ID" value="GBP33783.1"/>
    <property type="molecule type" value="Genomic_DNA"/>
</dbReference>
<keyword evidence="8" id="KW-1185">Reference proteome</keyword>
<evidence type="ECO:0000256" key="3">
    <source>
        <dbReference type="ARBA" id="ARBA00022989"/>
    </source>
</evidence>
<dbReference type="OrthoDB" id="6612291at2759"/>
<keyword evidence="7" id="KW-0813">Transport</keyword>
<feature type="transmembrane region" description="Helical" evidence="5">
    <location>
        <begin position="35"/>
        <end position="58"/>
    </location>
</feature>
<organism evidence="7 8">
    <name type="scientific">Eumeta variegata</name>
    <name type="common">Bagworm moth</name>
    <name type="synonym">Eumeta japonica</name>
    <dbReference type="NCBI Taxonomy" id="151549"/>
    <lineage>
        <taxon>Eukaryota</taxon>
        <taxon>Metazoa</taxon>
        <taxon>Ecdysozoa</taxon>
        <taxon>Arthropoda</taxon>
        <taxon>Hexapoda</taxon>
        <taxon>Insecta</taxon>
        <taxon>Pterygota</taxon>
        <taxon>Neoptera</taxon>
        <taxon>Endopterygota</taxon>
        <taxon>Lepidoptera</taxon>
        <taxon>Glossata</taxon>
        <taxon>Ditrysia</taxon>
        <taxon>Tineoidea</taxon>
        <taxon>Psychidae</taxon>
        <taxon>Oiketicinae</taxon>
        <taxon>Eumeta</taxon>
    </lineage>
</organism>
<name>A0A4C1V4N9_EUMVA</name>
<proteinExistence type="predicted"/>